<evidence type="ECO:0008006" key="3">
    <source>
        <dbReference type="Google" id="ProtNLM"/>
    </source>
</evidence>
<protein>
    <recommendedName>
        <fullName evidence="3">Lipoprotein</fullName>
    </recommendedName>
</protein>
<organism evidence="1 2">
    <name type="scientific">Algibacter lectus</name>
    <dbReference type="NCBI Taxonomy" id="221126"/>
    <lineage>
        <taxon>Bacteria</taxon>
        <taxon>Pseudomonadati</taxon>
        <taxon>Bacteroidota</taxon>
        <taxon>Flavobacteriia</taxon>
        <taxon>Flavobacteriales</taxon>
        <taxon>Flavobacteriaceae</taxon>
        <taxon>Algibacter</taxon>
    </lineage>
</organism>
<dbReference type="AlphaFoldDB" id="A0A090V9W0"/>
<dbReference type="EMBL" id="BBNQ01000003">
    <property type="protein sequence ID" value="GAL61576.1"/>
    <property type="molecule type" value="Genomic_DNA"/>
</dbReference>
<comment type="caution">
    <text evidence="1">The sequence shown here is derived from an EMBL/GenBank/DDBJ whole genome shotgun (WGS) entry which is preliminary data.</text>
</comment>
<dbReference type="PROSITE" id="PS51257">
    <property type="entry name" value="PROKAR_LIPOPROTEIN"/>
    <property type="match status" value="1"/>
</dbReference>
<sequence length="52" mass="5555">MKQMKILKHIILVATISLGFSSCTEEEGGCETETVCFGAGNCIERPIAGSCF</sequence>
<reference evidence="1 2" key="1">
    <citation type="journal article" date="2014" name="Genome Announc.">
        <title>Draft Genome Sequences of Marine Flavobacterium Algibacter lectus Strains SS8 and NR4.</title>
        <authorList>
            <person name="Takatani N."/>
            <person name="Nakanishi M."/>
            <person name="Meirelles P."/>
            <person name="Mino S."/>
            <person name="Suda W."/>
            <person name="Oshima K."/>
            <person name="Hattori M."/>
            <person name="Ohkuma M."/>
            <person name="Hosokawa M."/>
            <person name="Miyashita K."/>
            <person name="Thompson F.L."/>
            <person name="Niwa A."/>
            <person name="Sawabe T."/>
            <person name="Sawabe T."/>
        </authorList>
    </citation>
    <scope>NUCLEOTIDE SEQUENCE [LARGE SCALE GENOMIC DNA]</scope>
    <source>
        <strain evidence="1 2">JCM 19300</strain>
    </source>
</reference>
<gene>
    <name evidence="1" type="ORF">JCM19300_1399</name>
</gene>
<evidence type="ECO:0000313" key="1">
    <source>
        <dbReference type="EMBL" id="GAL61576.1"/>
    </source>
</evidence>
<evidence type="ECO:0000313" key="2">
    <source>
        <dbReference type="Proteomes" id="UP000029644"/>
    </source>
</evidence>
<accession>A0A090V9W0</accession>
<name>A0A090V9W0_9FLAO</name>
<proteinExistence type="predicted"/>
<dbReference type="Proteomes" id="UP000029644">
    <property type="component" value="Unassembled WGS sequence"/>
</dbReference>